<dbReference type="OrthoDB" id="207378at2759"/>
<organism evidence="4 5">
    <name type="scientific">Onchocerca flexuosa</name>
    <dbReference type="NCBI Taxonomy" id="387005"/>
    <lineage>
        <taxon>Eukaryota</taxon>
        <taxon>Metazoa</taxon>
        <taxon>Ecdysozoa</taxon>
        <taxon>Nematoda</taxon>
        <taxon>Chromadorea</taxon>
        <taxon>Rhabditida</taxon>
        <taxon>Spirurina</taxon>
        <taxon>Spiruromorpha</taxon>
        <taxon>Filarioidea</taxon>
        <taxon>Onchocercidae</taxon>
        <taxon>Onchocerca</taxon>
    </lineage>
</organism>
<feature type="transmembrane region" description="Helical" evidence="1">
    <location>
        <begin position="537"/>
        <end position="562"/>
    </location>
</feature>
<dbReference type="Pfam" id="PF01757">
    <property type="entry name" value="Acyl_transf_3"/>
    <property type="match status" value="1"/>
</dbReference>
<dbReference type="PANTHER" id="PTHR11161:SF55">
    <property type="entry name" value="NOSE RESISTANT-TO-FLUOXETINE PROTEIN N-TERMINAL DOMAIN-CONTAINING PROTEIN"/>
    <property type="match status" value="1"/>
</dbReference>
<accession>A0A238C0N0</accession>
<keyword evidence="2" id="KW-0732">Signal</keyword>
<feature type="transmembrane region" description="Helical" evidence="1">
    <location>
        <begin position="656"/>
        <end position="680"/>
    </location>
</feature>
<proteinExistence type="predicted"/>
<feature type="domain" description="Nose resistant-to-fluoxetine protein N-terminal" evidence="3">
    <location>
        <begin position="86"/>
        <end position="231"/>
    </location>
</feature>
<feature type="signal peptide" evidence="2">
    <location>
        <begin position="1"/>
        <end position="18"/>
    </location>
</feature>
<evidence type="ECO:0000313" key="4">
    <source>
        <dbReference type="EMBL" id="OZC10696.1"/>
    </source>
</evidence>
<keyword evidence="1" id="KW-1133">Transmembrane helix</keyword>
<dbReference type="InterPro" id="IPR002656">
    <property type="entry name" value="Acyl_transf_3_dom"/>
</dbReference>
<feature type="transmembrane region" description="Helical" evidence="1">
    <location>
        <begin position="319"/>
        <end position="340"/>
    </location>
</feature>
<feature type="transmembrane region" description="Helical" evidence="1">
    <location>
        <begin position="614"/>
        <end position="635"/>
    </location>
</feature>
<keyword evidence="1" id="KW-0812">Transmembrane</keyword>
<dbReference type="Pfam" id="PF20146">
    <property type="entry name" value="NRF"/>
    <property type="match status" value="1"/>
</dbReference>
<evidence type="ECO:0000256" key="1">
    <source>
        <dbReference type="SAM" id="Phobius"/>
    </source>
</evidence>
<keyword evidence="5" id="KW-1185">Reference proteome</keyword>
<feature type="transmembrane region" description="Helical" evidence="1">
    <location>
        <begin position="686"/>
        <end position="708"/>
    </location>
</feature>
<feature type="transmembrane region" description="Helical" evidence="1">
    <location>
        <begin position="246"/>
        <end position="272"/>
    </location>
</feature>
<feature type="transmembrane region" description="Helical" evidence="1">
    <location>
        <begin position="360"/>
        <end position="382"/>
    </location>
</feature>
<dbReference type="AlphaFoldDB" id="A0A238C0N0"/>
<feature type="transmembrane region" description="Helical" evidence="1">
    <location>
        <begin position="496"/>
        <end position="517"/>
    </location>
</feature>
<dbReference type="EMBL" id="KZ269984">
    <property type="protein sequence ID" value="OZC10696.1"/>
    <property type="molecule type" value="Genomic_DNA"/>
</dbReference>
<dbReference type="SMART" id="SM00703">
    <property type="entry name" value="NRF"/>
    <property type="match status" value="1"/>
</dbReference>
<reference evidence="4 5" key="1">
    <citation type="submission" date="2015-12" db="EMBL/GenBank/DDBJ databases">
        <title>Draft genome of the nematode, Onchocerca flexuosa.</title>
        <authorList>
            <person name="Mitreva M."/>
        </authorList>
    </citation>
    <scope>NUCLEOTIDE SEQUENCE [LARGE SCALE GENOMIC DNA]</scope>
    <source>
        <strain evidence="4">Red Deer</strain>
    </source>
</reference>
<feature type="transmembrane region" description="Helical" evidence="1">
    <location>
        <begin position="574"/>
        <end position="594"/>
    </location>
</feature>
<dbReference type="Proteomes" id="UP000242913">
    <property type="component" value="Unassembled WGS sequence"/>
</dbReference>
<dbReference type="InterPro" id="IPR006621">
    <property type="entry name" value="Nose-resist-to-fluoxetine_N"/>
</dbReference>
<dbReference type="PANTHER" id="PTHR11161">
    <property type="entry name" value="O-ACYLTRANSFERASE"/>
    <property type="match status" value="1"/>
</dbReference>
<feature type="chain" id="PRO_5013144802" description="Nose resistant-to-fluoxetine protein N-terminal domain-containing protein" evidence="2">
    <location>
        <begin position="19"/>
        <end position="755"/>
    </location>
</feature>
<name>A0A238C0N0_9BILA</name>
<keyword evidence="1" id="KW-0472">Membrane</keyword>
<gene>
    <name evidence="4" type="ORF">X798_02118</name>
</gene>
<feature type="transmembrane region" description="Helical" evidence="1">
    <location>
        <begin position="413"/>
        <end position="438"/>
    </location>
</feature>
<protein>
    <recommendedName>
        <fullName evidence="3">Nose resistant-to-fluoxetine protein N-terminal domain-containing protein</fullName>
    </recommendedName>
</protein>
<evidence type="ECO:0000313" key="5">
    <source>
        <dbReference type="Proteomes" id="UP000242913"/>
    </source>
</evidence>
<feature type="transmembrane region" description="Helical" evidence="1">
    <location>
        <begin position="468"/>
        <end position="489"/>
    </location>
</feature>
<evidence type="ECO:0000256" key="2">
    <source>
        <dbReference type="SAM" id="SignalP"/>
    </source>
</evidence>
<dbReference type="InterPro" id="IPR052728">
    <property type="entry name" value="O2_lipid_transport_reg"/>
</dbReference>
<dbReference type="GO" id="GO:0016747">
    <property type="term" value="F:acyltransferase activity, transferring groups other than amino-acyl groups"/>
    <property type="evidence" value="ECO:0007669"/>
    <property type="project" value="InterPro"/>
</dbReference>
<sequence>MRSLVILVLLSVINPSMGPLVTSEIDRNMTKHFGLISNTIRFQDNFQKTINREILSNSVMETLIRLIHTNTKMDQMMHDIDEADIAEECKEDMKLSLQVIRDFVNDREMSNWQKAYLQNALLPMIDASAKVPPSGILRGHVIVFGQYEECMLARQQLLNSTRVITGSYVRIFVDKKLRKYNAKDACKLNQYSIGDPSFDVCLPSSCDQYQTLMTLSRSLIQSNGSSPVCTVKQASVRFRPIDYKTWTVLAVMALIGAIAILATTWDLFTIYFESHHKLGLYKSAQWFRCLMAFSVIRNTKDIFNIEPTNKPGQIGPIHFMRFISMVWVIFGHATAGYMLFSSNILDCKETFKNLWTQFVTNAFFSVDTFFFMSGLLVSYIWFKEYRKDKRRAMSPTAWFIFYIHRMIRLSPPYYIVIAFYSFVFKSFLVNMPLILITVDDHCEKSWWTNFLYLNNFIHYNNQCYLVSWYLATDFQLHIFAPALLIPLALKPMLGYIVAGLLILLSIAANLVTVYKGYFPPTDFFMGVMDPRMGSYKFYSLLIYQAPWIRCQVYIVGILVGYLFQTRKTLHISKLTNIFCWTISVIFGLLLIMSLRDWMGYDIVMNLSLRAFYSAFSKLAWSLALAYITIACFYGYGGPINDFMSLTVWKPLGRLTYCAYLTHLTVLLYMLCMGVNAFSFSSITHTFFVFTLPCCILSWFFAYWLSVLFELPASNLEMIFLDKFREKSLQKQMSSEIQAVEQNHPIINGWKKFDRL</sequence>
<evidence type="ECO:0000259" key="3">
    <source>
        <dbReference type="SMART" id="SM00703"/>
    </source>
</evidence>